<accession>A0A387G2L9</accession>
<name>A0A387G2L9_9HYPH</name>
<keyword evidence="4" id="KW-0028">Amino-acid biosynthesis</keyword>
<evidence type="ECO:0000259" key="6">
    <source>
        <dbReference type="Pfam" id="PF03807"/>
    </source>
</evidence>
<comment type="pathway">
    <text evidence="4">Amino-acid biosynthesis; L-proline biosynthesis; L-proline from L-glutamate 5-semialdehyde: step 1/1.</text>
</comment>
<evidence type="ECO:0000256" key="5">
    <source>
        <dbReference type="PIRSR" id="PIRSR000193-1"/>
    </source>
</evidence>
<comment type="similarity">
    <text evidence="1 4">Belongs to the pyrroline-5-carboxylate reductase family.</text>
</comment>
<keyword evidence="9" id="KW-1185">Reference proteome</keyword>
<keyword evidence="2 4" id="KW-0521">NADP</keyword>
<dbReference type="HAMAP" id="MF_01925">
    <property type="entry name" value="P5C_reductase"/>
    <property type="match status" value="1"/>
</dbReference>
<keyword evidence="8" id="KW-0614">Plasmid</keyword>
<dbReference type="EMBL" id="CP032695">
    <property type="protein sequence ID" value="AYG62574.1"/>
    <property type="molecule type" value="Genomic_DNA"/>
</dbReference>
<dbReference type="GO" id="GO:0004735">
    <property type="term" value="F:pyrroline-5-carboxylate reductase activity"/>
    <property type="evidence" value="ECO:0007669"/>
    <property type="project" value="UniProtKB-UniRule"/>
</dbReference>
<dbReference type="InterPro" id="IPR029036">
    <property type="entry name" value="P5CR_dimer"/>
</dbReference>
<feature type="domain" description="Pyrroline-5-carboxylate reductase dimerisation" evidence="7">
    <location>
        <begin position="155"/>
        <end position="258"/>
    </location>
</feature>
<organism evidence="8 9">
    <name type="scientific">Rhizobium jaguaris</name>
    <dbReference type="NCBI Taxonomy" id="1312183"/>
    <lineage>
        <taxon>Bacteria</taxon>
        <taxon>Pseudomonadati</taxon>
        <taxon>Pseudomonadota</taxon>
        <taxon>Alphaproteobacteria</taxon>
        <taxon>Hyphomicrobiales</taxon>
        <taxon>Rhizobiaceae</taxon>
        <taxon>Rhizobium/Agrobacterium group</taxon>
        <taxon>Rhizobium</taxon>
    </lineage>
</organism>
<dbReference type="GO" id="GO:0055129">
    <property type="term" value="P:L-proline biosynthetic process"/>
    <property type="evidence" value="ECO:0007669"/>
    <property type="project" value="UniProtKB-UniRule"/>
</dbReference>
<keyword evidence="4" id="KW-0641">Proline biosynthesis</keyword>
<dbReference type="Pfam" id="PF03807">
    <property type="entry name" value="F420_oxidored"/>
    <property type="match status" value="1"/>
</dbReference>
<dbReference type="EC" id="1.5.1.2" evidence="4"/>
<sequence>MADIGRVGIIGGSGWLGRAIAKALIGSGTVPAERLTCSFRSGRPDTGLGVSWTQDNQQLVENSDVVILSVRPNDWSGIEITASGKLVISVMAGITVDSIKRKTGCVRIARALPNAAAEVGHSCTPFFVASSDPNDRAIVEVLFRSCGTIDAVFREEYIDYLTAMTGSGEAFPALLAEAMMNDAIARGLPMEIARRAVQQLIIGAGRLQEYHRASPADTVKSFLDYDGTTSAGIVAMRKNGFESVIRSGLDAAFRKAQALAINQVGGRGR</sequence>
<dbReference type="InterPro" id="IPR036291">
    <property type="entry name" value="NAD(P)-bd_dom_sf"/>
</dbReference>
<dbReference type="Gene3D" id="1.10.3730.10">
    <property type="entry name" value="ProC C-terminal domain-like"/>
    <property type="match status" value="1"/>
</dbReference>
<dbReference type="OrthoDB" id="8418678at2"/>
<keyword evidence="3 4" id="KW-0560">Oxidoreductase</keyword>
<feature type="binding site" evidence="5">
    <location>
        <begin position="10"/>
        <end position="16"/>
    </location>
    <ligand>
        <name>NADP(+)</name>
        <dbReference type="ChEBI" id="CHEBI:58349"/>
    </ligand>
</feature>
<dbReference type="InterPro" id="IPR008927">
    <property type="entry name" value="6-PGluconate_DH-like_C_sf"/>
</dbReference>
<comment type="function">
    <text evidence="4">Catalyzes the reduction of 1-pyrroline-5-carboxylate (PCA) to L-proline.</text>
</comment>
<evidence type="ECO:0000313" key="8">
    <source>
        <dbReference type="EMBL" id="AYG62574.1"/>
    </source>
</evidence>
<dbReference type="InterPro" id="IPR000304">
    <property type="entry name" value="Pyrroline-COOH_reductase"/>
</dbReference>
<gene>
    <name evidence="4" type="primary">proC</name>
    <name evidence="8" type="ORF">CCGE525_27860</name>
</gene>
<dbReference type="PANTHER" id="PTHR11645">
    <property type="entry name" value="PYRROLINE-5-CARBOXYLATE REDUCTASE"/>
    <property type="match status" value="1"/>
</dbReference>
<evidence type="ECO:0000313" key="9">
    <source>
        <dbReference type="Proteomes" id="UP000282195"/>
    </source>
</evidence>
<dbReference type="Pfam" id="PF14748">
    <property type="entry name" value="P5CR_dimer"/>
    <property type="match status" value="1"/>
</dbReference>
<evidence type="ECO:0000256" key="4">
    <source>
        <dbReference type="HAMAP-Rule" id="MF_01925"/>
    </source>
</evidence>
<dbReference type="PIRSF" id="PIRSF000193">
    <property type="entry name" value="Pyrrol-5-carb_rd"/>
    <property type="match status" value="1"/>
</dbReference>
<feature type="domain" description="Pyrroline-5-carboxylate reductase catalytic N-terminal" evidence="6">
    <location>
        <begin position="6"/>
        <end position="93"/>
    </location>
</feature>
<comment type="subcellular location">
    <subcellularLocation>
        <location evidence="4">Cytoplasm</location>
    </subcellularLocation>
</comment>
<dbReference type="InterPro" id="IPR028939">
    <property type="entry name" value="P5C_Rdtase_cat_N"/>
</dbReference>
<dbReference type="SUPFAM" id="SSF51735">
    <property type="entry name" value="NAD(P)-binding Rossmann-fold domains"/>
    <property type="match status" value="1"/>
</dbReference>
<dbReference type="KEGG" id="rjg:CCGE525_27860"/>
<reference evidence="8 9" key="1">
    <citation type="submission" date="2018-10" db="EMBL/GenBank/DDBJ databases">
        <title>Rhizobium etli, R. leguminosarum and a new Rhizobium genospecies from Phaseolus dumosus.</title>
        <authorList>
            <person name="Ramirez-Puebla S.T."/>
            <person name="Rogel-Hernandez M.A."/>
            <person name="Guerrero G."/>
            <person name="Ormeno-Orrillo E."/>
            <person name="Martinez-Romero J.C."/>
            <person name="Negrete-Yankelevich S."/>
            <person name="Martinez-Romero E."/>
        </authorList>
    </citation>
    <scope>NUCLEOTIDE SEQUENCE [LARGE SCALE GENOMIC DNA]</scope>
    <source>
        <strain evidence="8 9">CCGE525</strain>
        <plasmid evidence="9">prccge525c</plasmid>
    </source>
</reference>
<evidence type="ECO:0000256" key="2">
    <source>
        <dbReference type="ARBA" id="ARBA00022857"/>
    </source>
</evidence>
<dbReference type="AlphaFoldDB" id="A0A387G2L9"/>
<comment type="catalytic activity">
    <reaction evidence="4">
        <text>L-proline + NAD(+) = (S)-1-pyrroline-5-carboxylate + NADH + 2 H(+)</text>
        <dbReference type="Rhea" id="RHEA:14105"/>
        <dbReference type="ChEBI" id="CHEBI:15378"/>
        <dbReference type="ChEBI" id="CHEBI:17388"/>
        <dbReference type="ChEBI" id="CHEBI:57540"/>
        <dbReference type="ChEBI" id="CHEBI:57945"/>
        <dbReference type="ChEBI" id="CHEBI:60039"/>
        <dbReference type="EC" id="1.5.1.2"/>
    </reaction>
</comment>
<dbReference type="Proteomes" id="UP000282195">
    <property type="component" value="Plasmid pRCCGE525c"/>
</dbReference>
<proteinExistence type="inferred from homology"/>
<evidence type="ECO:0000256" key="1">
    <source>
        <dbReference type="ARBA" id="ARBA00005525"/>
    </source>
</evidence>
<evidence type="ECO:0000259" key="7">
    <source>
        <dbReference type="Pfam" id="PF14748"/>
    </source>
</evidence>
<keyword evidence="4" id="KW-0963">Cytoplasm</keyword>
<dbReference type="RefSeq" id="WP_120707489.1">
    <property type="nucleotide sequence ID" value="NZ_CP032695.1"/>
</dbReference>
<dbReference type="PANTHER" id="PTHR11645:SF0">
    <property type="entry name" value="PYRROLINE-5-CARBOXYLATE REDUCTASE 3"/>
    <property type="match status" value="1"/>
</dbReference>
<protein>
    <recommendedName>
        <fullName evidence="4">Pyrroline-5-carboxylate reductase</fullName>
        <shortName evidence="4">P5C reductase</shortName>
        <shortName evidence="4">P5CR</shortName>
        <ecNumber evidence="4">1.5.1.2</ecNumber>
    </recommendedName>
    <alternativeName>
        <fullName evidence="4">PCA reductase</fullName>
    </alternativeName>
</protein>
<evidence type="ECO:0000256" key="3">
    <source>
        <dbReference type="ARBA" id="ARBA00023002"/>
    </source>
</evidence>
<dbReference type="Gene3D" id="3.40.50.720">
    <property type="entry name" value="NAD(P)-binding Rossmann-like Domain"/>
    <property type="match status" value="1"/>
</dbReference>
<comment type="catalytic activity">
    <reaction evidence="4">
        <text>L-proline + NADP(+) = (S)-1-pyrroline-5-carboxylate + NADPH + 2 H(+)</text>
        <dbReference type="Rhea" id="RHEA:14109"/>
        <dbReference type="ChEBI" id="CHEBI:15378"/>
        <dbReference type="ChEBI" id="CHEBI:17388"/>
        <dbReference type="ChEBI" id="CHEBI:57783"/>
        <dbReference type="ChEBI" id="CHEBI:58349"/>
        <dbReference type="ChEBI" id="CHEBI:60039"/>
        <dbReference type="EC" id="1.5.1.2"/>
    </reaction>
</comment>
<dbReference type="SUPFAM" id="SSF48179">
    <property type="entry name" value="6-phosphogluconate dehydrogenase C-terminal domain-like"/>
    <property type="match status" value="1"/>
</dbReference>
<geneLocation type="plasmid" evidence="9">
    <name>prccge525c</name>
</geneLocation>
<dbReference type="GO" id="GO:0005737">
    <property type="term" value="C:cytoplasm"/>
    <property type="evidence" value="ECO:0007669"/>
    <property type="project" value="UniProtKB-SubCell"/>
</dbReference>
<feature type="binding site" evidence="5">
    <location>
        <position position="56"/>
    </location>
    <ligand>
        <name>NADPH</name>
        <dbReference type="ChEBI" id="CHEBI:57783"/>
    </ligand>
</feature>
<dbReference type="UniPathway" id="UPA00098">
    <property type="reaction ID" value="UER00361"/>
</dbReference>